<sequence length="521" mass="57274">MQSKSEVNRKQMRIRKNIVRLEGSRKRNITQQGKEKKMAEKFQMYIDGEWCDSSSGEVIEVTNPATGELIGTVPKAAPEDLERAIKAADREKEAFKHWGIVERGELMCRIADELEKETEKIAKYMSMEQGKPIATESRGEVTESAENLRNANEDIKRMNGEILYSKDPNRKIMTIREPNGVYSAISPWNFPMVMPAEHIAPILVAGNTMIMKPASYTPISAVFFAEAIERAGCPKGVFNLVTGPGPTIGEMMCSHPLVNAIAFTGENVTGKRIAQIAGLKRMLLEMGGSGPEIVCADADIKAAAEGAAYGAWMNAGQVCCSTQRVLVHKSVKKEFLEHLMKTVDDIVLGDPLDDKTTMGPLNNAPVADKVEFHVNEGIAKGAKILCGGGRAKGFDTNLFFEPTIVDNVTPGMLLHDEETFGPVIPIIEFETDEEAIKMANSTPYGLQMSVYTSSMKKAFYYHSRLNAGNVCINESAGFWEPHQPFGGAPGTETGYGRIGGKYTIEETTFLKTITVNFDKCY</sequence>
<accession>A0ACD1AES7</accession>
<reference evidence="1" key="1">
    <citation type="submission" date="2019-08" db="EMBL/GenBank/DDBJ databases">
        <title>Genome sequence of Clostridiales bacterium MT110.</title>
        <authorList>
            <person name="Cao J."/>
        </authorList>
    </citation>
    <scope>NUCLEOTIDE SEQUENCE</scope>
    <source>
        <strain evidence="1">MT110</strain>
    </source>
</reference>
<dbReference type="Proteomes" id="UP000594014">
    <property type="component" value="Chromosome"/>
</dbReference>
<protein>
    <submittedName>
        <fullName evidence="1">Aldehyde dehydrogenase</fullName>
    </submittedName>
</protein>
<evidence type="ECO:0000313" key="1">
    <source>
        <dbReference type="EMBL" id="QOX64726.1"/>
    </source>
</evidence>
<keyword evidence="2" id="KW-1185">Reference proteome</keyword>
<organism evidence="1 2">
    <name type="scientific">Anoxybacterium hadale</name>
    <dbReference type="NCBI Taxonomy" id="3408580"/>
    <lineage>
        <taxon>Bacteria</taxon>
        <taxon>Bacillati</taxon>
        <taxon>Bacillota</taxon>
        <taxon>Clostridia</taxon>
        <taxon>Peptostreptococcales</taxon>
        <taxon>Anaerovoracaceae</taxon>
        <taxon>Anoxybacterium</taxon>
    </lineage>
</organism>
<evidence type="ECO:0000313" key="2">
    <source>
        <dbReference type="Proteomes" id="UP000594014"/>
    </source>
</evidence>
<name>A0ACD1AES7_9FIRM</name>
<gene>
    <name evidence="1" type="ORF">FRZ06_15930</name>
</gene>
<dbReference type="EMBL" id="CP042469">
    <property type="protein sequence ID" value="QOX64726.1"/>
    <property type="molecule type" value="Genomic_DNA"/>
</dbReference>
<proteinExistence type="predicted"/>